<dbReference type="OrthoDB" id="1662986at2"/>
<dbReference type="PROSITE" id="PS00622">
    <property type="entry name" value="HTH_LUXR_1"/>
    <property type="match status" value="1"/>
</dbReference>
<evidence type="ECO:0000256" key="3">
    <source>
        <dbReference type="ARBA" id="ARBA00023163"/>
    </source>
</evidence>
<dbReference type="Proteomes" id="UP000184038">
    <property type="component" value="Unassembled WGS sequence"/>
</dbReference>
<evidence type="ECO:0000256" key="1">
    <source>
        <dbReference type="ARBA" id="ARBA00023015"/>
    </source>
</evidence>
<protein>
    <submittedName>
        <fullName evidence="5">Regulatory protein, luxR family</fullName>
    </submittedName>
</protein>
<accession>A0A1M7F1J0</accession>
<dbReference type="GO" id="GO:0003677">
    <property type="term" value="F:DNA binding"/>
    <property type="evidence" value="ECO:0007669"/>
    <property type="project" value="UniProtKB-KW"/>
</dbReference>
<dbReference type="AlphaFoldDB" id="A0A1M7F1J0"/>
<dbReference type="GO" id="GO:0006355">
    <property type="term" value="P:regulation of DNA-templated transcription"/>
    <property type="evidence" value="ECO:0007669"/>
    <property type="project" value="InterPro"/>
</dbReference>
<dbReference type="RefSeq" id="WP_073282108.1">
    <property type="nucleotide sequence ID" value="NZ_FRCP01000005.1"/>
</dbReference>
<keyword evidence="1" id="KW-0805">Transcription regulation</keyword>
<dbReference type="EMBL" id="FRCP01000005">
    <property type="protein sequence ID" value="SHL97891.1"/>
    <property type="molecule type" value="Genomic_DNA"/>
</dbReference>
<proteinExistence type="predicted"/>
<keyword evidence="3" id="KW-0804">Transcription</keyword>
<keyword evidence="2" id="KW-0238">DNA-binding</keyword>
<dbReference type="PANTHER" id="PTHR44688:SF16">
    <property type="entry name" value="DNA-BINDING TRANSCRIPTIONAL ACTIVATOR DEVR_DOSR"/>
    <property type="match status" value="1"/>
</dbReference>
<dbReference type="PROSITE" id="PS50043">
    <property type="entry name" value="HTH_LUXR_2"/>
    <property type="match status" value="1"/>
</dbReference>
<sequence length="246" mass="29218">MGESWHGKLAVVSDLIYKVYAIHNVSDMTSRLFESLRMFIEYDAADLYLYDELNKEYVLSNSLHYHAKGKRTARELGLNIDILDKNTNIVYRESDYQKEDLFEQKRYIHTLYKENQFQFALHVILSYEDKRVGVINLYRYIGNQDFEYDDMAICNVLKEHLALRLSVEVQEQSGVKYTVSEVVNRFNLTPRETQVLKNMLAGKDNYQISDEMMISIFTIKKHIMNIYRKLEISSRTQLFKKVKEFE</sequence>
<dbReference type="CDD" id="cd06170">
    <property type="entry name" value="LuxR_C_like"/>
    <property type="match status" value="1"/>
</dbReference>
<dbReference type="PANTHER" id="PTHR44688">
    <property type="entry name" value="DNA-BINDING TRANSCRIPTIONAL ACTIVATOR DEVR_DOSR"/>
    <property type="match status" value="1"/>
</dbReference>
<dbReference type="SUPFAM" id="SSF46894">
    <property type="entry name" value="C-terminal effector domain of the bipartite response regulators"/>
    <property type="match status" value="1"/>
</dbReference>
<dbReference type="InterPro" id="IPR029016">
    <property type="entry name" value="GAF-like_dom_sf"/>
</dbReference>
<dbReference type="SMART" id="SM00421">
    <property type="entry name" value="HTH_LUXR"/>
    <property type="match status" value="1"/>
</dbReference>
<evidence type="ECO:0000259" key="4">
    <source>
        <dbReference type="PROSITE" id="PS50043"/>
    </source>
</evidence>
<evidence type="ECO:0000256" key="2">
    <source>
        <dbReference type="ARBA" id="ARBA00023125"/>
    </source>
</evidence>
<evidence type="ECO:0000313" key="6">
    <source>
        <dbReference type="Proteomes" id="UP000184038"/>
    </source>
</evidence>
<feature type="domain" description="HTH luxR-type" evidence="4">
    <location>
        <begin position="181"/>
        <end position="246"/>
    </location>
</feature>
<name>A0A1M7F1J0_9FIRM</name>
<dbReference type="PRINTS" id="PR00038">
    <property type="entry name" value="HTHLUXR"/>
</dbReference>
<organism evidence="5 6">
    <name type="scientific">Anaerosporobacter mobilis DSM 15930</name>
    <dbReference type="NCBI Taxonomy" id="1120996"/>
    <lineage>
        <taxon>Bacteria</taxon>
        <taxon>Bacillati</taxon>
        <taxon>Bacillota</taxon>
        <taxon>Clostridia</taxon>
        <taxon>Lachnospirales</taxon>
        <taxon>Lachnospiraceae</taxon>
        <taxon>Anaerosporobacter</taxon>
    </lineage>
</organism>
<dbReference type="InterPro" id="IPR000792">
    <property type="entry name" value="Tscrpt_reg_LuxR_C"/>
</dbReference>
<reference evidence="5 6" key="1">
    <citation type="submission" date="2016-11" db="EMBL/GenBank/DDBJ databases">
        <authorList>
            <person name="Jaros S."/>
            <person name="Januszkiewicz K."/>
            <person name="Wedrychowicz H."/>
        </authorList>
    </citation>
    <scope>NUCLEOTIDE SEQUENCE [LARGE SCALE GENOMIC DNA]</scope>
    <source>
        <strain evidence="5 6">DSM 15930</strain>
    </source>
</reference>
<dbReference type="STRING" id="1120996.SAMN02746066_00345"/>
<gene>
    <name evidence="5" type="ORF">SAMN02746066_00345</name>
</gene>
<dbReference type="SUPFAM" id="SSF55781">
    <property type="entry name" value="GAF domain-like"/>
    <property type="match status" value="1"/>
</dbReference>
<dbReference type="InterPro" id="IPR016032">
    <property type="entry name" value="Sig_transdc_resp-reg_C-effctor"/>
</dbReference>
<keyword evidence="6" id="KW-1185">Reference proteome</keyword>
<dbReference type="InterPro" id="IPR036388">
    <property type="entry name" value="WH-like_DNA-bd_sf"/>
</dbReference>
<dbReference type="Gene3D" id="1.10.10.10">
    <property type="entry name" value="Winged helix-like DNA-binding domain superfamily/Winged helix DNA-binding domain"/>
    <property type="match status" value="1"/>
</dbReference>
<dbReference type="Gene3D" id="3.30.450.40">
    <property type="match status" value="1"/>
</dbReference>
<evidence type="ECO:0000313" key="5">
    <source>
        <dbReference type="EMBL" id="SHL97891.1"/>
    </source>
</evidence>
<dbReference type="Pfam" id="PF00196">
    <property type="entry name" value="GerE"/>
    <property type="match status" value="1"/>
</dbReference>